<protein>
    <submittedName>
        <fullName evidence="1">Aromatic-L-amino-acid decarboxylase</fullName>
    </submittedName>
</protein>
<dbReference type="SUPFAM" id="SSF53383">
    <property type="entry name" value="PLP-dependent transferases"/>
    <property type="match status" value="1"/>
</dbReference>
<accession>A0A1H8Y9U3</accession>
<dbReference type="Proteomes" id="UP000198582">
    <property type="component" value="Unassembled WGS sequence"/>
</dbReference>
<keyword evidence="2" id="KW-1185">Reference proteome</keyword>
<dbReference type="InterPro" id="IPR015424">
    <property type="entry name" value="PyrdxlP-dep_Trfase"/>
</dbReference>
<dbReference type="STRING" id="394193.SAMN04489732_112174"/>
<evidence type="ECO:0000313" key="2">
    <source>
        <dbReference type="Proteomes" id="UP000198582"/>
    </source>
</evidence>
<dbReference type="EMBL" id="FOEF01000012">
    <property type="protein sequence ID" value="SEP48846.1"/>
    <property type="molecule type" value="Genomic_DNA"/>
</dbReference>
<sequence>MLAPVTLTAVCFEIEGASPAEHTALLEALVADNTALLGPVRIGGRPGIRACVTNHRTTSGDIDLILRRLRGVSVPAAAVTPGRAR</sequence>
<name>A0A1H8Y9U3_9PSEU</name>
<dbReference type="AlphaFoldDB" id="A0A1H8Y9U3"/>
<organism evidence="1 2">
    <name type="scientific">Amycolatopsis saalfeldensis</name>
    <dbReference type="NCBI Taxonomy" id="394193"/>
    <lineage>
        <taxon>Bacteria</taxon>
        <taxon>Bacillati</taxon>
        <taxon>Actinomycetota</taxon>
        <taxon>Actinomycetes</taxon>
        <taxon>Pseudonocardiales</taxon>
        <taxon>Pseudonocardiaceae</taxon>
        <taxon>Amycolatopsis</taxon>
    </lineage>
</organism>
<evidence type="ECO:0000313" key="1">
    <source>
        <dbReference type="EMBL" id="SEP48846.1"/>
    </source>
</evidence>
<dbReference type="Gene3D" id="3.90.1150.170">
    <property type="match status" value="1"/>
</dbReference>
<gene>
    <name evidence="1" type="ORF">SAMN04489732_112174</name>
</gene>
<proteinExistence type="predicted"/>
<reference evidence="1 2" key="1">
    <citation type="submission" date="2016-10" db="EMBL/GenBank/DDBJ databases">
        <authorList>
            <person name="de Groot N.N."/>
        </authorList>
    </citation>
    <scope>NUCLEOTIDE SEQUENCE [LARGE SCALE GENOMIC DNA]</scope>
    <source>
        <strain evidence="1 2">DSM 44993</strain>
    </source>
</reference>